<protein>
    <submittedName>
        <fullName evidence="2">Uncharacterized protein</fullName>
    </submittedName>
</protein>
<dbReference type="OrthoDB" id="2407585at2759"/>
<evidence type="ECO:0000313" key="3">
    <source>
        <dbReference type="Proteomes" id="UP000265703"/>
    </source>
</evidence>
<evidence type="ECO:0000256" key="1">
    <source>
        <dbReference type="SAM" id="SignalP"/>
    </source>
</evidence>
<accession>A0A397SBS3</accession>
<proteinExistence type="predicted"/>
<evidence type="ECO:0000313" key="2">
    <source>
        <dbReference type="EMBL" id="RIA81745.1"/>
    </source>
</evidence>
<dbReference type="AlphaFoldDB" id="A0A397SBS3"/>
<feature type="signal peptide" evidence="1">
    <location>
        <begin position="1"/>
        <end position="20"/>
    </location>
</feature>
<gene>
    <name evidence="2" type="ORF">C1645_744276</name>
</gene>
<reference evidence="2 3" key="1">
    <citation type="submission" date="2018-06" db="EMBL/GenBank/DDBJ databases">
        <title>Comparative genomics reveals the genomic features of Rhizophagus irregularis, R. cerebriforme, R. diaphanum and Gigaspora rosea, and their symbiotic lifestyle signature.</title>
        <authorList>
            <person name="Morin E."/>
            <person name="San Clemente H."/>
            <person name="Chen E.C.H."/>
            <person name="De La Providencia I."/>
            <person name="Hainaut M."/>
            <person name="Kuo A."/>
            <person name="Kohler A."/>
            <person name="Murat C."/>
            <person name="Tang N."/>
            <person name="Roy S."/>
            <person name="Loubradou J."/>
            <person name="Henrissat B."/>
            <person name="Grigoriev I.V."/>
            <person name="Corradi N."/>
            <person name="Roux C."/>
            <person name="Martin F.M."/>
        </authorList>
    </citation>
    <scope>NUCLEOTIDE SEQUENCE [LARGE SCALE GENOMIC DNA]</scope>
    <source>
        <strain evidence="2 3">DAOM 227022</strain>
    </source>
</reference>
<keyword evidence="1" id="KW-0732">Signal</keyword>
<feature type="chain" id="PRO_5017265215" evidence="1">
    <location>
        <begin position="21"/>
        <end position="124"/>
    </location>
</feature>
<sequence>MKFLPILIGLLIFIIATAQASPMQQRTKIINKREVGPQVKTLGVKFKDLYQQLNNEIKDVNDKFDKSIASFNEEIPRAAKGDNTSPKSTKWLTKWNKKYEKLVGQLHNTTKSLDKAIAVLGKHL</sequence>
<keyword evidence="3" id="KW-1185">Reference proteome</keyword>
<dbReference type="Proteomes" id="UP000265703">
    <property type="component" value="Unassembled WGS sequence"/>
</dbReference>
<comment type="caution">
    <text evidence="2">The sequence shown here is derived from an EMBL/GenBank/DDBJ whole genome shotgun (WGS) entry which is preliminary data.</text>
</comment>
<dbReference type="EMBL" id="QKYT01000749">
    <property type="protein sequence ID" value="RIA81745.1"/>
    <property type="molecule type" value="Genomic_DNA"/>
</dbReference>
<organism evidence="2 3">
    <name type="scientific">Glomus cerebriforme</name>
    <dbReference type="NCBI Taxonomy" id="658196"/>
    <lineage>
        <taxon>Eukaryota</taxon>
        <taxon>Fungi</taxon>
        <taxon>Fungi incertae sedis</taxon>
        <taxon>Mucoromycota</taxon>
        <taxon>Glomeromycotina</taxon>
        <taxon>Glomeromycetes</taxon>
        <taxon>Glomerales</taxon>
        <taxon>Glomeraceae</taxon>
        <taxon>Glomus</taxon>
    </lineage>
</organism>
<name>A0A397SBS3_9GLOM</name>